<evidence type="ECO:0000313" key="3">
    <source>
        <dbReference type="Proteomes" id="UP000221020"/>
    </source>
</evidence>
<dbReference type="Proteomes" id="UP000221020">
    <property type="component" value="Unassembled WGS sequence"/>
</dbReference>
<dbReference type="InterPro" id="IPR008454">
    <property type="entry name" value="Collagen-bd_Cna-like_B-typ_dom"/>
</dbReference>
<dbReference type="EMBL" id="NVOR01000080">
    <property type="protein sequence ID" value="PED81089.1"/>
    <property type="molecule type" value="Genomic_DNA"/>
</dbReference>
<gene>
    <name evidence="2" type="ORF">CON65_19160</name>
</gene>
<organism evidence="2 3">
    <name type="scientific">Bacillus pseudomycoides</name>
    <dbReference type="NCBI Taxonomy" id="64104"/>
    <lineage>
        <taxon>Bacteria</taxon>
        <taxon>Bacillati</taxon>
        <taxon>Bacillota</taxon>
        <taxon>Bacilli</taxon>
        <taxon>Bacillales</taxon>
        <taxon>Bacillaceae</taxon>
        <taxon>Bacillus</taxon>
        <taxon>Bacillus cereus group</taxon>
    </lineage>
</organism>
<feature type="domain" description="CNA-B" evidence="1">
    <location>
        <begin position="4"/>
        <end position="59"/>
    </location>
</feature>
<dbReference type="SUPFAM" id="SSF49478">
    <property type="entry name" value="Cna protein B-type domain"/>
    <property type="match status" value="1"/>
</dbReference>
<dbReference type="Gene3D" id="2.60.40.1140">
    <property type="entry name" value="Collagen-binding surface protein Cna, B-type domain"/>
    <property type="match status" value="1"/>
</dbReference>
<protein>
    <recommendedName>
        <fullName evidence="1">CNA-B domain-containing protein</fullName>
    </recommendedName>
</protein>
<sequence>MTVVEGTKTWKDDNATNRLKKVKVDLLQNGQVIRTQEVTEVSSLKYTLTKIVACDAEGKLHMNH</sequence>
<reference evidence="2 3" key="1">
    <citation type="submission" date="2017-09" db="EMBL/GenBank/DDBJ databases">
        <title>Large-scale bioinformatics analysis of Bacillus genomes uncovers conserved roles of natural products in bacterial physiology.</title>
        <authorList>
            <consortium name="Agbiome Team Llc"/>
            <person name="Bleich R.M."/>
            <person name="Grubbs K.J."/>
            <person name="Santa Maria K.C."/>
            <person name="Allen S.E."/>
            <person name="Farag S."/>
            <person name="Shank E.A."/>
            <person name="Bowers A."/>
        </authorList>
    </citation>
    <scope>NUCLEOTIDE SEQUENCE [LARGE SCALE GENOMIC DNA]</scope>
    <source>
        <strain evidence="2 3">AFS092012</strain>
    </source>
</reference>
<accession>A0AA91V9S3</accession>
<dbReference type="RefSeq" id="WP_097963282.1">
    <property type="nucleotide sequence ID" value="NZ_NVOR01000080.1"/>
</dbReference>
<proteinExistence type="predicted"/>
<comment type="caution">
    <text evidence="2">The sequence shown here is derived from an EMBL/GenBank/DDBJ whole genome shotgun (WGS) entry which is preliminary data.</text>
</comment>
<dbReference type="AlphaFoldDB" id="A0AA91V9S3"/>
<evidence type="ECO:0000259" key="1">
    <source>
        <dbReference type="Pfam" id="PF05738"/>
    </source>
</evidence>
<name>A0AA91V9S3_9BACI</name>
<evidence type="ECO:0000313" key="2">
    <source>
        <dbReference type="EMBL" id="PED81089.1"/>
    </source>
</evidence>
<dbReference type="Pfam" id="PF05738">
    <property type="entry name" value="Cna_B"/>
    <property type="match status" value="1"/>
</dbReference>